<accession>A0A498IVR4</accession>
<gene>
    <name evidence="2" type="ORF">DVH24_034368</name>
</gene>
<feature type="domain" description="DUF6857" evidence="1">
    <location>
        <begin position="35"/>
        <end position="66"/>
    </location>
</feature>
<protein>
    <recommendedName>
        <fullName evidence="1">DUF6857 domain-containing protein</fullName>
    </recommendedName>
</protein>
<evidence type="ECO:0000313" key="2">
    <source>
        <dbReference type="EMBL" id="RXH87468.1"/>
    </source>
</evidence>
<dbReference type="AlphaFoldDB" id="A0A498IVR4"/>
<dbReference type="Proteomes" id="UP000290289">
    <property type="component" value="Chromosome 10"/>
</dbReference>
<sequence length="92" mass="10455">MSAKNCEQSLYSPVMFNLADDNNWLRLRTVIYDMQEVLRHRDVAVLAAVEALQEAFVAERLLKCLRWHILITPIIQGGTAGIISKQIFRPSG</sequence>
<proteinExistence type="predicted"/>
<name>A0A498IVR4_MALDO</name>
<reference evidence="2 3" key="1">
    <citation type="submission" date="2018-10" db="EMBL/GenBank/DDBJ databases">
        <title>A high-quality apple genome assembly.</title>
        <authorList>
            <person name="Hu J."/>
        </authorList>
    </citation>
    <scope>NUCLEOTIDE SEQUENCE [LARGE SCALE GENOMIC DNA]</scope>
    <source>
        <strain evidence="3">cv. HFTH1</strain>
        <tissue evidence="2">Young leaf</tissue>
    </source>
</reference>
<evidence type="ECO:0000259" key="1">
    <source>
        <dbReference type="Pfam" id="PF21647"/>
    </source>
</evidence>
<dbReference type="Pfam" id="PF21647">
    <property type="entry name" value="DUF6857"/>
    <property type="match status" value="1"/>
</dbReference>
<evidence type="ECO:0000313" key="3">
    <source>
        <dbReference type="Proteomes" id="UP000290289"/>
    </source>
</evidence>
<keyword evidence="3" id="KW-1185">Reference proteome</keyword>
<dbReference type="EMBL" id="RDQH01000336">
    <property type="protein sequence ID" value="RXH87468.1"/>
    <property type="molecule type" value="Genomic_DNA"/>
</dbReference>
<comment type="caution">
    <text evidence="2">The sequence shown here is derived from an EMBL/GenBank/DDBJ whole genome shotgun (WGS) entry which is preliminary data.</text>
</comment>
<dbReference type="InterPro" id="IPR049172">
    <property type="entry name" value="DUF6857_pln"/>
</dbReference>
<organism evidence="2 3">
    <name type="scientific">Malus domestica</name>
    <name type="common">Apple</name>
    <name type="synonym">Pyrus malus</name>
    <dbReference type="NCBI Taxonomy" id="3750"/>
    <lineage>
        <taxon>Eukaryota</taxon>
        <taxon>Viridiplantae</taxon>
        <taxon>Streptophyta</taxon>
        <taxon>Embryophyta</taxon>
        <taxon>Tracheophyta</taxon>
        <taxon>Spermatophyta</taxon>
        <taxon>Magnoliopsida</taxon>
        <taxon>eudicotyledons</taxon>
        <taxon>Gunneridae</taxon>
        <taxon>Pentapetalae</taxon>
        <taxon>rosids</taxon>
        <taxon>fabids</taxon>
        <taxon>Rosales</taxon>
        <taxon>Rosaceae</taxon>
        <taxon>Amygdaloideae</taxon>
        <taxon>Maleae</taxon>
        <taxon>Malus</taxon>
    </lineage>
</organism>